<accession>A0A3M9NSB6</accession>
<comment type="caution">
    <text evidence="2">The sequence shown here is derived from an EMBL/GenBank/DDBJ whole genome shotgun (WGS) entry which is preliminary data.</text>
</comment>
<protein>
    <submittedName>
        <fullName evidence="2">Uncharacterized protein</fullName>
    </submittedName>
</protein>
<keyword evidence="3" id="KW-1185">Reference proteome</keyword>
<gene>
    <name evidence="2" type="ORF">EFY79_01195</name>
</gene>
<sequence>MKTNYFLFFILVSLYTIACGGSSHHKDANIDSSLIKRIDISSVLPKDSIIPKVVCGSDPAMSYALYIPSSKNNNPLPVVYFFDPHGNGVLPVKKYKSLADSFHFILAGSNDSKNGNNLDDAGKIFTAMKDDLVKRANVNADRIYLCGFSGGAKVATYLALHFPGIKGIVANGAGLEDITHAGDFTFSYTAIAGEGDLNMTDLAAIENLLDKTHTRHSIIYFDGIHEWAPETTMAIAFEGWQLEAMRDKLIPADSLFTHQFAAQLKEIVNKKMKQNQLIQAQQNCKLAATMLQGFQDEQNWFVQKQSAITRSNIFQQQKEQRRQLLAKEEKLKFDYQQKFADTDAGYWEKTIKEVKAKSRLKNAESQMYQRLQAYLSLAFYTISNQMINRNENKIAEFFVALYKMADPTNSEAWYFSAILDARNNEAEKIRKDLEKAIALGFNDKKRLMQQPEFAQRNIDVNEIEKQIK</sequence>
<keyword evidence="1" id="KW-0732">Signal</keyword>
<dbReference type="OrthoDB" id="9764953at2"/>
<dbReference type="Proteomes" id="UP000267223">
    <property type="component" value="Unassembled WGS sequence"/>
</dbReference>
<evidence type="ECO:0000256" key="1">
    <source>
        <dbReference type="SAM" id="SignalP"/>
    </source>
</evidence>
<name>A0A3M9NSB6_9BACT</name>
<dbReference type="Gene3D" id="3.40.50.1820">
    <property type="entry name" value="alpha/beta hydrolase"/>
    <property type="match status" value="1"/>
</dbReference>
<dbReference type="InterPro" id="IPR029058">
    <property type="entry name" value="AB_hydrolase_fold"/>
</dbReference>
<organism evidence="2 3">
    <name type="scientific">Hanamia caeni</name>
    <dbReference type="NCBI Taxonomy" id="2294116"/>
    <lineage>
        <taxon>Bacteria</taxon>
        <taxon>Pseudomonadati</taxon>
        <taxon>Bacteroidota</taxon>
        <taxon>Chitinophagia</taxon>
        <taxon>Chitinophagales</taxon>
        <taxon>Chitinophagaceae</taxon>
        <taxon>Hanamia</taxon>
    </lineage>
</organism>
<proteinExistence type="predicted"/>
<feature type="signal peptide" evidence="1">
    <location>
        <begin position="1"/>
        <end position="18"/>
    </location>
</feature>
<evidence type="ECO:0000313" key="3">
    <source>
        <dbReference type="Proteomes" id="UP000267223"/>
    </source>
</evidence>
<reference evidence="2 3" key="1">
    <citation type="submission" date="2018-11" db="EMBL/GenBank/DDBJ databases">
        <title>Draft genome sequence of Ferruginibacter sp. BO-59.</title>
        <authorList>
            <person name="Im W.T."/>
        </authorList>
    </citation>
    <scope>NUCLEOTIDE SEQUENCE [LARGE SCALE GENOMIC DNA]</scope>
    <source>
        <strain evidence="2 3">BO-59</strain>
    </source>
</reference>
<dbReference type="EMBL" id="RJJR01000001">
    <property type="protein sequence ID" value="RNI39948.1"/>
    <property type="molecule type" value="Genomic_DNA"/>
</dbReference>
<feature type="chain" id="PRO_5018068112" evidence="1">
    <location>
        <begin position="19"/>
        <end position="468"/>
    </location>
</feature>
<dbReference type="AlphaFoldDB" id="A0A3M9NSB6"/>
<evidence type="ECO:0000313" key="2">
    <source>
        <dbReference type="EMBL" id="RNI39948.1"/>
    </source>
</evidence>
<dbReference type="RefSeq" id="WP_123118839.1">
    <property type="nucleotide sequence ID" value="NZ_RJJR01000001.1"/>
</dbReference>
<dbReference type="SUPFAM" id="SSF53474">
    <property type="entry name" value="alpha/beta-Hydrolases"/>
    <property type="match status" value="1"/>
</dbReference>